<reference evidence="3 4" key="1">
    <citation type="submission" date="2018-08" db="EMBL/GenBank/DDBJ databases">
        <title>Genomic investigation of the strawberry pathogen Phytophthora fragariae indicates pathogenicity is determined by transcriptional variation in three key races.</title>
        <authorList>
            <person name="Adams T.M."/>
            <person name="Armitage A.D."/>
            <person name="Sobczyk M.K."/>
            <person name="Bates H.J."/>
            <person name="Dunwell J.M."/>
            <person name="Nellist C.F."/>
            <person name="Harrison R.J."/>
        </authorList>
    </citation>
    <scope>NUCLEOTIDE SEQUENCE [LARGE SCALE GENOMIC DNA]</scope>
    <source>
        <strain evidence="2 4">NOV-5</strain>
        <strain evidence="1 3">NOV-9</strain>
    </source>
</reference>
<dbReference type="Proteomes" id="UP000429523">
    <property type="component" value="Unassembled WGS sequence"/>
</dbReference>
<sequence length="76" mass="8157">MAVRSASCYLFASFSTKLAACLAITSSRVLQPSNAFRSSNLPICVALTSAKSCSSMADSCSHRSKVFLNAVFMYFT</sequence>
<organism evidence="2 4">
    <name type="scientific">Phytophthora fragariae</name>
    <dbReference type="NCBI Taxonomy" id="53985"/>
    <lineage>
        <taxon>Eukaryota</taxon>
        <taxon>Sar</taxon>
        <taxon>Stramenopiles</taxon>
        <taxon>Oomycota</taxon>
        <taxon>Peronosporomycetes</taxon>
        <taxon>Peronosporales</taxon>
        <taxon>Peronosporaceae</taxon>
        <taxon>Phytophthora</taxon>
    </lineage>
</organism>
<accession>A0A6A3UIA6</accession>
<evidence type="ECO:0000313" key="1">
    <source>
        <dbReference type="EMBL" id="KAE8949748.1"/>
    </source>
</evidence>
<comment type="caution">
    <text evidence="2">The sequence shown here is derived from an EMBL/GenBank/DDBJ whole genome shotgun (WGS) entry which is preliminary data.</text>
</comment>
<evidence type="ECO:0000313" key="2">
    <source>
        <dbReference type="EMBL" id="KAE9149865.1"/>
    </source>
</evidence>
<dbReference type="EMBL" id="QXGF01000015">
    <property type="protein sequence ID" value="KAE8949748.1"/>
    <property type="molecule type" value="Genomic_DNA"/>
</dbReference>
<dbReference type="EMBL" id="QXGA01000218">
    <property type="protein sequence ID" value="KAE9149865.1"/>
    <property type="molecule type" value="Genomic_DNA"/>
</dbReference>
<proteinExistence type="predicted"/>
<dbReference type="AlphaFoldDB" id="A0A6A3UIA6"/>
<evidence type="ECO:0000313" key="3">
    <source>
        <dbReference type="Proteomes" id="UP000429523"/>
    </source>
</evidence>
<evidence type="ECO:0000313" key="4">
    <source>
        <dbReference type="Proteomes" id="UP000440732"/>
    </source>
</evidence>
<dbReference type="Proteomes" id="UP000440732">
    <property type="component" value="Unassembled WGS sequence"/>
</dbReference>
<protein>
    <submittedName>
        <fullName evidence="2">Uncharacterized protein</fullName>
    </submittedName>
</protein>
<name>A0A6A3UIA6_9STRA</name>
<gene>
    <name evidence="2" type="ORF">PF006_g5696</name>
    <name evidence="1" type="ORF">PF009_g721</name>
</gene>